<evidence type="ECO:0000313" key="2">
    <source>
        <dbReference type="EMBL" id="MEE6263191.1"/>
    </source>
</evidence>
<dbReference type="InterPro" id="IPR053158">
    <property type="entry name" value="CapK_Type1_Caps_Biosynth"/>
</dbReference>
<reference evidence="2 3" key="1">
    <citation type="submission" date="2024-01" db="EMBL/GenBank/DDBJ databases">
        <title>Genome insights into Plantactinospora sonchi sp. nov.</title>
        <authorList>
            <person name="Wang L."/>
        </authorList>
    </citation>
    <scope>NUCLEOTIDE SEQUENCE [LARGE SCALE GENOMIC DNA]</scope>
    <source>
        <strain evidence="2 3">NEAU-QY2</strain>
    </source>
</reference>
<evidence type="ECO:0000256" key="1">
    <source>
        <dbReference type="SAM" id="MobiDB-lite"/>
    </source>
</evidence>
<dbReference type="InterPro" id="IPR042099">
    <property type="entry name" value="ANL_N_sf"/>
</dbReference>
<keyword evidence="2" id="KW-0436">Ligase</keyword>
<dbReference type="Proteomes" id="UP001332243">
    <property type="component" value="Unassembled WGS sequence"/>
</dbReference>
<dbReference type="EMBL" id="JAZGQK010000035">
    <property type="protein sequence ID" value="MEE6263191.1"/>
    <property type="molecule type" value="Genomic_DNA"/>
</dbReference>
<organism evidence="2 3">
    <name type="scientific">Plantactinospora sonchi</name>
    <dbReference type="NCBI Taxonomy" id="1544735"/>
    <lineage>
        <taxon>Bacteria</taxon>
        <taxon>Bacillati</taxon>
        <taxon>Actinomycetota</taxon>
        <taxon>Actinomycetes</taxon>
        <taxon>Micromonosporales</taxon>
        <taxon>Micromonosporaceae</taxon>
        <taxon>Plantactinospora</taxon>
    </lineage>
</organism>
<name>A0ABU7S367_9ACTN</name>
<dbReference type="Gene3D" id="3.40.50.12780">
    <property type="entry name" value="N-terminal domain of ligase-like"/>
    <property type="match status" value="1"/>
</dbReference>
<dbReference type="GO" id="GO:0016874">
    <property type="term" value="F:ligase activity"/>
    <property type="evidence" value="ECO:0007669"/>
    <property type="project" value="UniProtKB-KW"/>
</dbReference>
<gene>
    <name evidence="2" type="ORF">V1633_32400</name>
</gene>
<keyword evidence="3" id="KW-1185">Reference proteome</keyword>
<dbReference type="SUPFAM" id="SSF56801">
    <property type="entry name" value="Acetyl-CoA synthetase-like"/>
    <property type="match status" value="1"/>
</dbReference>
<comment type="caution">
    <text evidence="2">The sequence shown here is derived from an EMBL/GenBank/DDBJ whole genome shotgun (WGS) entry which is preliminary data.</text>
</comment>
<dbReference type="PANTHER" id="PTHR36932:SF1">
    <property type="entry name" value="CAPSULAR POLYSACCHARIDE BIOSYNTHESIS PROTEIN"/>
    <property type="match status" value="1"/>
</dbReference>
<sequence>MAEGLMSVAWDLRRVRRGGPGLVAERQRARLTDLLTRARAGSPYYRELYRDLPVRIDDVTSLPVTTKAELMSRYDDWVTDRAVSLDDVRAFVTDPDRIGTLYRDRYQVVTTSGTSGHRGVFVQDDRTYTVLSAITVARASGSWLAGRDYLSMLRRGNRVAAIWAVGGHFAGYSTAQRLIRERPIRKHSIRIFSVHTPLDDLVRDVDAFAPTILNGYASAVALLAREQRAGRLDIHPVLVITSAEGLSPAERAHLRETFRAKVRDQYACSEFMGLAHGCEHDWLHVNADWAILEPVDERFRPVPPGQASHTVLLTNLANRVQPIIRYDLGDSVTMRPGPCPCGNPLPAVRVQGRTPEVISFPAPDGGRVDLPPLALGTLVDGTAGVRMFQIVQTDPRRLAVRLVTEDGADADLVWEQVQRALHGLLDSHGLADVRVDRDSQAPQRTAGGKFRTVVSELPRPQR</sequence>
<protein>
    <submittedName>
        <fullName evidence="2">Phenylacetate--CoA ligase family protein</fullName>
    </submittedName>
</protein>
<dbReference type="RefSeq" id="WP_331218130.1">
    <property type="nucleotide sequence ID" value="NZ_JAZGQK010000035.1"/>
</dbReference>
<accession>A0ABU7S367</accession>
<feature type="region of interest" description="Disordered" evidence="1">
    <location>
        <begin position="439"/>
        <end position="462"/>
    </location>
</feature>
<evidence type="ECO:0000313" key="3">
    <source>
        <dbReference type="Proteomes" id="UP001332243"/>
    </source>
</evidence>
<proteinExistence type="predicted"/>
<dbReference type="PANTHER" id="PTHR36932">
    <property type="entry name" value="CAPSULAR POLYSACCHARIDE BIOSYNTHESIS PROTEIN"/>
    <property type="match status" value="1"/>
</dbReference>